<dbReference type="InterPro" id="IPR049704">
    <property type="entry name" value="Aminotrans_3_PPA_site"/>
</dbReference>
<dbReference type="SUPFAM" id="SSF53383">
    <property type="entry name" value="PLP-dependent transferases"/>
    <property type="match status" value="1"/>
</dbReference>
<dbReference type="EMBL" id="JAPMXC010000002">
    <property type="protein sequence ID" value="MCY0388019.1"/>
    <property type="molecule type" value="Genomic_DNA"/>
</dbReference>
<dbReference type="InterPro" id="IPR005814">
    <property type="entry name" value="Aminotrans_3"/>
</dbReference>
<dbReference type="InterPro" id="IPR015421">
    <property type="entry name" value="PyrdxlP-dep_Trfase_major"/>
</dbReference>
<reference evidence="5" key="1">
    <citation type="submission" date="2022-11" db="EMBL/GenBank/DDBJ databases">
        <title>Robbsia betulipollinis sp. nov., isolated from pollen of birch (Betula pendula).</title>
        <authorList>
            <person name="Shi H."/>
            <person name="Ambika Manirajan B."/>
            <person name="Ratering S."/>
            <person name="Geissler-Plaum R."/>
            <person name="Schnell S."/>
        </authorList>
    </citation>
    <scope>NUCLEOTIDE SEQUENCE</scope>
    <source>
        <strain evidence="5">Bb-Pol-6</strain>
    </source>
</reference>
<comment type="similarity">
    <text evidence="2 4">Belongs to the class-III pyridoxal-phosphate-dependent aminotransferase family.</text>
</comment>
<dbReference type="Gene3D" id="3.40.640.10">
    <property type="entry name" value="Type I PLP-dependent aspartate aminotransferase-like (Major domain)"/>
    <property type="match status" value="1"/>
</dbReference>
<evidence type="ECO:0000313" key="6">
    <source>
        <dbReference type="Proteomes" id="UP001082899"/>
    </source>
</evidence>
<evidence type="ECO:0000256" key="3">
    <source>
        <dbReference type="ARBA" id="ARBA00022898"/>
    </source>
</evidence>
<comment type="cofactor">
    <cofactor evidence="1">
        <name>pyridoxal 5'-phosphate</name>
        <dbReference type="ChEBI" id="CHEBI:597326"/>
    </cofactor>
</comment>
<keyword evidence="3 4" id="KW-0663">Pyridoxal phosphate</keyword>
<evidence type="ECO:0000313" key="5">
    <source>
        <dbReference type="EMBL" id="MCY0388019.1"/>
    </source>
</evidence>
<dbReference type="PANTHER" id="PTHR45688">
    <property type="match status" value="1"/>
</dbReference>
<dbReference type="Pfam" id="PF00202">
    <property type="entry name" value="Aminotran_3"/>
    <property type="match status" value="1"/>
</dbReference>
<evidence type="ECO:0000256" key="2">
    <source>
        <dbReference type="ARBA" id="ARBA00008954"/>
    </source>
</evidence>
<dbReference type="PANTHER" id="PTHR45688:SF13">
    <property type="entry name" value="ALANINE--GLYOXYLATE AMINOTRANSFERASE 2-LIKE"/>
    <property type="match status" value="1"/>
</dbReference>
<dbReference type="CDD" id="cd00610">
    <property type="entry name" value="OAT_like"/>
    <property type="match status" value="1"/>
</dbReference>
<evidence type="ECO:0000256" key="4">
    <source>
        <dbReference type="RuleBase" id="RU003560"/>
    </source>
</evidence>
<sequence>MSVAPAFDAAAMSLSVDDAALLGRRAVLGPAYRLFYEKPFAPVRGLDVWLYDAAGRAYLDAYNNVPSVGHCHPRIVAALQRQATALNTHTRYLHESVVEYAERLVARFPAALDTVMFTCSGSEANDLALRIVHEATGRRGLIVTENAYHGVTAALADLSPSVQSRAYRGAAPGGAPALPLAPHVRTVRAPDVQRAGLRGAASGPDVAARFALDVRMAIADLQRGGVEPAALIVDTVFASDGIHTDPVGSLAAGAAVIREHGGLFVADEVQGGFGRTGGVWWAFERDGIVPDIVTLGKPMGAGHPVAGLVTRAELLADFGARRRYFNTFGGNTVSAAVGLAVLDVIEEEGLVERAGVVGAHLQERLAALALRHAEIAEVRGRGLYIGVALIDPDGGPGTERAIGVMNRLRERGILIGLCGLDSNVLKIRPPLTFGVDHADLLVGALDAALGEA</sequence>
<evidence type="ECO:0000256" key="1">
    <source>
        <dbReference type="ARBA" id="ARBA00001933"/>
    </source>
</evidence>
<dbReference type="InterPro" id="IPR015424">
    <property type="entry name" value="PyrdxlP-dep_Trfase"/>
</dbReference>
<name>A0ABT3ZNA6_9BURK</name>
<keyword evidence="5" id="KW-0808">Transferase</keyword>
<proteinExistence type="inferred from homology"/>
<dbReference type="PIRSF" id="PIRSF000521">
    <property type="entry name" value="Transaminase_4ab_Lys_Orn"/>
    <property type="match status" value="1"/>
</dbReference>
<dbReference type="InterPro" id="IPR015422">
    <property type="entry name" value="PyrdxlP-dep_Trfase_small"/>
</dbReference>
<keyword evidence="6" id="KW-1185">Reference proteome</keyword>
<dbReference type="PROSITE" id="PS00600">
    <property type="entry name" value="AA_TRANSFER_CLASS_3"/>
    <property type="match status" value="1"/>
</dbReference>
<dbReference type="RefSeq" id="WP_267847898.1">
    <property type="nucleotide sequence ID" value="NZ_JAPMXC010000002.1"/>
</dbReference>
<organism evidence="5 6">
    <name type="scientific">Robbsia betulipollinis</name>
    <dbReference type="NCBI Taxonomy" id="2981849"/>
    <lineage>
        <taxon>Bacteria</taxon>
        <taxon>Pseudomonadati</taxon>
        <taxon>Pseudomonadota</taxon>
        <taxon>Betaproteobacteria</taxon>
        <taxon>Burkholderiales</taxon>
        <taxon>Burkholderiaceae</taxon>
        <taxon>Robbsia</taxon>
    </lineage>
</organism>
<accession>A0ABT3ZNA6</accession>
<dbReference type="GO" id="GO:0008483">
    <property type="term" value="F:transaminase activity"/>
    <property type="evidence" value="ECO:0007669"/>
    <property type="project" value="UniProtKB-KW"/>
</dbReference>
<dbReference type="Gene3D" id="3.90.1150.10">
    <property type="entry name" value="Aspartate Aminotransferase, domain 1"/>
    <property type="match status" value="1"/>
</dbReference>
<gene>
    <name evidence="5" type="ORF">OVY01_12385</name>
</gene>
<comment type="caution">
    <text evidence="5">The sequence shown here is derived from an EMBL/GenBank/DDBJ whole genome shotgun (WGS) entry which is preliminary data.</text>
</comment>
<keyword evidence="5" id="KW-0032">Aminotransferase</keyword>
<dbReference type="Proteomes" id="UP001082899">
    <property type="component" value="Unassembled WGS sequence"/>
</dbReference>
<protein>
    <submittedName>
        <fullName evidence="5">Aminotransferase class III-fold pyridoxal phosphate-dependent enzyme</fullName>
    </submittedName>
</protein>